<feature type="chain" id="PRO_5009296247" evidence="1">
    <location>
        <begin position="30"/>
        <end position="341"/>
    </location>
</feature>
<evidence type="ECO:0000313" key="3">
    <source>
        <dbReference type="Proteomes" id="UP000236754"/>
    </source>
</evidence>
<dbReference type="Proteomes" id="UP000236754">
    <property type="component" value="Unassembled WGS sequence"/>
</dbReference>
<organism evidence="2 3">
    <name type="scientific">Actinacidiphila yanglinensis</name>
    <dbReference type="NCBI Taxonomy" id="310779"/>
    <lineage>
        <taxon>Bacteria</taxon>
        <taxon>Bacillati</taxon>
        <taxon>Actinomycetota</taxon>
        <taxon>Actinomycetes</taxon>
        <taxon>Kitasatosporales</taxon>
        <taxon>Streptomycetaceae</taxon>
        <taxon>Actinacidiphila</taxon>
    </lineage>
</organism>
<evidence type="ECO:0000313" key="2">
    <source>
        <dbReference type="EMBL" id="SEG88870.1"/>
    </source>
</evidence>
<sequence length="341" mass="35968">MQAVRTRKTLVVLAVAGLTLLATGGPARAGDAPAPGVGAGSGDGNISASAAAYQVTYTPAEPPKGHPLTANTGWTPPACWQAPVATPKELKAERESVWGEDSTGYEWDSTQRDYYVNGHPHKDFEIPNTGKGMWWNGQANPNRIGDPGALSCFKEYDDWVLNGDTPPAPKGPIVTPEILAESAYDRIRIPENPITLSPSANDVQTVNLNTWAWLDKGDVAPVSVTARLASLNLWATTTATPEGLHLRAGTPDADLYPASGDCPLNADGSIGEKYVKADGNKVPPCGLTYRRSSDGGTFPLSATISWKVSWTGSGGTGGDLAGGSFEFDQDVQVQEIQSVNH</sequence>
<feature type="signal peptide" evidence="1">
    <location>
        <begin position="1"/>
        <end position="29"/>
    </location>
</feature>
<evidence type="ECO:0000256" key="1">
    <source>
        <dbReference type="SAM" id="SignalP"/>
    </source>
</evidence>
<dbReference type="EMBL" id="FNVU01000019">
    <property type="protein sequence ID" value="SEG88870.1"/>
    <property type="molecule type" value="Genomic_DNA"/>
</dbReference>
<dbReference type="AlphaFoldDB" id="A0A1H6DUD9"/>
<proteinExistence type="predicted"/>
<name>A0A1H6DUD9_9ACTN</name>
<reference evidence="2 3" key="1">
    <citation type="submission" date="2016-10" db="EMBL/GenBank/DDBJ databases">
        <authorList>
            <person name="de Groot N.N."/>
        </authorList>
    </citation>
    <scope>NUCLEOTIDE SEQUENCE [LARGE SCALE GENOMIC DNA]</scope>
    <source>
        <strain evidence="2 3">CGMCC 4.2023</strain>
    </source>
</reference>
<gene>
    <name evidence="2" type="ORF">SAMN05216223_119160</name>
</gene>
<keyword evidence="3" id="KW-1185">Reference proteome</keyword>
<keyword evidence="1" id="KW-0732">Signal</keyword>
<accession>A0A1H6DUD9</accession>
<protein>
    <submittedName>
        <fullName evidence="2">Enoyl reductase</fullName>
    </submittedName>
</protein>